<dbReference type="EMBL" id="CAADFV010000019">
    <property type="protein sequence ID" value="VFK54013.1"/>
    <property type="molecule type" value="Genomic_DNA"/>
</dbReference>
<reference evidence="3" key="1">
    <citation type="submission" date="2019-02" db="EMBL/GenBank/DDBJ databases">
        <authorList>
            <person name="Gruber-Vodicka R. H."/>
            <person name="Seah K. B. B."/>
        </authorList>
    </citation>
    <scope>NUCLEOTIDE SEQUENCE</scope>
    <source>
        <strain evidence="4">BECK_BY1</strain>
        <strain evidence="3">BECK_BY2</strain>
        <strain evidence="2">BECK_BY3</strain>
    </source>
</reference>
<protein>
    <submittedName>
        <fullName evidence="3">Cell division protein ZapB</fullName>
    </submittedName>
</protein>
<keyword evidence="1" id="KW-0175">Coiled coil</keyword>
<evidence type="ECO:0000313" key="2">
    <source>
        <dbReference type="EMBL" id="VFK53187.1"/>
    </source>
</evidence>
<dbReference type="EMBL" id="CAADFX010000092">
    <property type="protein sequence ID" value="VFK58928.1"/>
    <property type="molecule type" value="Genomic_DNA"/>
</dbReference>
<dbReference type="AlphaFoldDB" id="A0A450ZJM1"/>
<evidence type="ECO:0000256" key="1">
    <source>
        <dbReference type="SAM" id="Coils"/>
    </source>
</evidence>
<evidence type="ECO:0000313" key="3">
    <source>
        <dbReference type="EMBL" id="VFK54013.1"/>
    </source>
</evidence>
<dbReference type="EMBL" id="CAADFY010000017">
    <property type="protein sequence ID" value="VFK53187.1"/>
    <property type="molecule type" value="Genomic_DNA"/>
</dbReference>
<sequence>MVWGTVSPVITTWVESRVESKTIQTLETRVDSLIRAHDALRKENQTLREQKNSLTAERATLIEKLELAGARVEAMVAQLKFMETGSLDGES</sequence>
<organism evidence="3">
    <name type="scientific">Candidatus Kentrum sp. TUN</name>
    <dbReference type="NCBI Taxonomy" id="2126343"/>
    <lineage>
        <taxon>Bacteria</taxon>
        <taxon>Pseudomonadati</taxon>
        <taxon>Pseudomonadota</taxon>
        <taxon>Gammaproteobacteria</taxon>
        <taxon>Candidatus Kentrum</taxon>
    </lineage>
</organism>
<keyword evidence="3" id="KW-0131">Cell cycle</keyword>
<dbReference type="InterPro" id="IPR012662">
    <property type="entry name" value="CHP02449"/>
</dbReference>
<proteinExistence type="predicted"/>
<dbReference type="Gene3D" id="1.20.5.340">
    <property type="match status" value="1"/>
</dbReference>
<evidence type="ECO:0000313" key="4">
    <source>
        <dbReference type="EMBL" id="VFK58928.1"/>
    </source>
</evidence>
<feature type="coiled-coil region" evidence="1">
    <location>
        <begin position="23"/>
        <end position="64"/>
    </location>
</feature>
<accession>A0A450ZJM1</accession>
<gene>
    <name evidence="4" type="ORF">BECKTUN1418D_GA0071000_10927</name>
    <name evidence="3" type="ORF">BECKTUN1418E_GA0071001_101928</name>
    <name evidence="2" type="ORF">BECKTUN1418F_GA0071002_101728</name>
</gene>
<keyword evidence="3" id="KW-0132">Cell division</keyword>
<name>A0A450ZJM1_9GAMM</name>
<dbReference type="GO" id="GO:0051301">
    <property type="term" value="P:cell division"/>
    <property type="evidence" value="ECO:0007669"/>
    <property type="project" value="UniProtKB-KW"/>
</dbReference>
<dbReference type="NCBIfam" id="TIGR02449">
    <property type="entry name" value="TIGR02449 family protein"/>
    <property type="match status" value="1"/>
</dbReference>